<evidence type="ECO:0000256" key="3">
    <source>
        <dbReference type="SAM" id="Phobius"/>
    </source>
</evidence>
<keyword evidence="3" id="KW-1133">Transmembrane helix</keyword>
<keyword evidence="3" id="KW-0812">Transmembrane</keyword>
<dbReference type="GO" id="GO:0009986">
    <property type="term" value="C:cell surface"/>
    <property type="evidence" value="ECO:0007669"/>
    <property type="project" value="UniProtKB-SubCell"/>
</dbReference>
<dbReference type="NCBIfam" id="TIGR02532">
    <property type="entry name" value="IV_pilin_GFxxxE"/>
    <property type="match status" value="1"/>
</dbReference>
<gene>
    <name evidence="4" type="ORF">IRY55_05545</name>
</gene>
<evidence type="ECO:0000313" key="4">
    <source>
        <dbReference type="EMBL" id="MBF4500824.1"/>
    </source>
</evidence>
<accession>A0A8J7KL42</accession>
<comment type="caution">
    <text evidence="4">The sequence shown here is derived from an EMBL/GenBank/DDBJ whole genome shotgun (WGS) entry which is preliminary data.</text>
</comment>
<keyword evidence="2" id="KW-0178">Competence</keyword>
<sequence>MNKQEKGFTLIEVSAALLIISFILLGILSLMQSTKKLSAENVDQLVMTSFATGSLKRFLDHPELYIPTDAIIDSSCNKVKKINCYFDTLKFPSSFDVNHPSISKDLYHLQANDQNYFLKITLTQDVSEKNKELINVVLFVSKDQNFNKGRVKVEGYLSYAENKEAPKN</sequence>
<organism evidence="4 5">
    <name type="scientific">Savagea serpentis</name>
    <dbReference type="NCBI Taxonomy" id="2785297"/>
    <lineage>
        <taxon>Bacteria</taxon>
        <taxon>Bacillati</taxon>
        <taxon>Bacillota</taxon>
        <taxon>Bacilli</taxon>
        <taxon>Bacillales</taxon>
        <taxon>Caryophanaceae</taxon>
        <taxon>Savagea</taxon>
    </lineage>
</organism>
<reference evidence="4" key="1">
    <citation type="submission" date="2020-11" db="EMBL/GenBank/DDBJ databases">
        <title>Multidrug resistant novel bacterium Savagea serpentis sp. nov., isolated from the scats of a vine snake (Ahaetulla nasuta).</title>
        <authorList>
            <person name="Venkata Ramana V."/>
            <person name="Vikas Patil S."/>
            <person name="Yogita Lugani V."/>
        </authorList>
    </citation>
    <scope>NUCLEOTIDE SEQUENCE</scope>
    <source>
        <strain evidence="4">SN6</strain>
    </source>
</reference>
<evidence type="ECO:0000256" key="1">
    <source>
        <dbReference type="ARBA" id="ARBA00004241"/>
    </source>
</evidence>
<keyword evidence="3" id="KW-0472">Membrane</keyword>
<evidence type="ECO:0000256" key="2">
    <source>
        <dbReference type="ARBA" id="ARBA00023287"/>
    </source>
</evidence>
<name>A0A8J7KL42_9BACL</name>
<dbReference type="InterPro" id="IPR012902">
    <property type="entry name" value="N_methyl_site"/>
</dbReference>
<evidence type="ECO:0000313" key="5">
    <source>
        <dbReference type="Proteomes" id="UP000622653"/>
    </source>
</evidence>
<dbReference type="RefSeq" id="WP_194562239.1">
    <property type="nucleotide sequence ID" value="NZ_JADKPV010000001.1"/>
</dbReference>
<dbReference type="PROSITE" id="PS00409">
    <property type="entry name" value="PROKAR_NTER_METHYL"/>
    <property type="match status" value="1"/>
</dbReference>
<keyword evidence="5" id="KW-1185">Reference proteome</keyword>
<dbReference type="AlphaFoldDB" id="A0A8J7KL42"/>
<dbReference type="Pfam" id="PF07963">
    <property type="entry name" value="N_methyl"/>
    <property type="match status" value="1"/>
</dbReference>
<dbReference type="Proteomes" id="UP000622653">
    <property type="component" value="Unassembled WGS sequence"/>
</dbReference>
<protein>
    <submittedName>
        <fullName evidence="4">Type II secretion system protein</fullName>
    </submittedName>
</protein>
<dbReference type="GO" id="GO:0030420">
    <property type="term" value="P:establishment of competence for transformation"/>
    <property type="evidence" value="ECO:0007669"/>
    <property type="project" value="UniProtKB-KW"/>
</dbReference>
<comment type="subcellular location">
    <subcellularLocation>
        <location evidence="1">Cell surface</location>
    </subcellularLocation>
</comment>
<dbReference type="EMBL" id="JADKPV010000001">
    <property type="protein sequence ID" value="MBF4500824.1"/>
    <property type="molecule type" value="Genomic_DNA"/>
</dbReference>
<feature type="transmembrane region" description="Helical" evidence="3">
    <location>
        <begin position="7"/>
        <end position="31"/>
    </location>
</feature>
<proteinExistence type="predicted"/>